<gene>
    <name evidence="4" type="ORF">FCALED_LOCUS9738</name>
</gene>
<reference evidence="4" key="1">
    <citation type="submission" date="2021-06" db="EMBL/GenBank/DDBJ databases">
        <authorList>
            <person name="Kallberg Y."/>
            <person name="Tangrot J."/>
            <person name="Rosling A."/>
        </authorList>
    </citation>
    <scope>NUCLEOTIDE SEQUENCE</scope>
    <source>
        <strain evidence="4">UK204</strain>
    </source>
</reference>
<comment type="cofactor">
    <cofactor evidence="1">
        <name>pyridoxal 5'-phosphate</name>
        <dbReference type="ChEBI" id="CHEBI:597326"/>
    </cofactor>
</comment>
<keyword evidence="2" id="KW-0663">Pyridoxal phosphate</keyword>
<dbReference type="AlphaFoldDB" id="A0A9N9D646"/>
<sequence>MQTSNRHNISFRSYSSSGSQCIWNWFSVISTDEVKAYLLADIAHVVGLVATDLFLNPVPYADVITFTTHKTLRGPRGGIILAKKGLREMKHWMVSECDFAGNDPIYMIIFTLATNKNEVIVVKGCHPAGNHYEDRSNYKCGAQVVDANLLPDSILNITVRSADMYNGLGTSAIGHFSMHVDNNGGGCGRCQNIPLEYNFEMAFDLPTPPKGTWFDIWISIYWSCETYGLSRGCINEDVHYRGYVK</sequence>
<dbReference type="InterPro" id="IPR049943">
    <property type="entry name" value="Ser_HO-MeTrfase-like"/>
</dbReference>
<evidence type="ECO:0000256" key="1">
    <source>
        <dbReference type="ARBA" id="ARBA00001933"/>
    </source>
</evidence>
<dbReference type="Proteomes" id="UP000789570">
    <property type="component" value="Unassembled WGS sequence"/>
</dbReference>
<dbReference type="GO" id="GO:0005737">
    <property type="term" value="C:cytoplasm"/>
    <property type="evidence" value="ECO:0007669"/>
    <property type="project" value="TreeGrafter"/>
</dbReference>
<dbReference type="GO" id="GO:0030170">
    <property type="term" value="F:pyridoxal phosphate binding"/>
    <property type="evidence" value="ECO:0007669"/>
    <property type="project" value="TreeGrafter"/>
</dbReference>
<evidence type="ECO:0000313" key="4">
    <source>
        <dbReference type="EMBL" id="CAG8624626.1"/>
    </source>
</evidence>
<dbReference type="Gene3D" id="3.40.640.10">
    <property type="entry name" value="Type I PLP-dependent aspartate aminotransferase-like (Major domain)"/>
    <property type="match status" value="1"/>
</dbReference>
<dbReference type="EMBL" id="CAJVPQ010003317">
    <property type="protein sequence ID" value="CAG8624626.1"/>
    <property type="molecule type" value="Genomic_DNA"/>
</dbReference>
<dbReference type="SUPFAM" id="SSF53383">
    <property type="entry name" value="PLP-dependent transferases"/>
    <property type="match status" value="1"/>
</dbReference>
<dbReference type="OrthoDB" id="2312876at2759"/>
<protein>
    <submittedName>
        <fullName evidence="4">10505_t:CDS:1</fullName>
    </submittedName>
</protein>
<dbReference type="GO" id="GO:0019264">
    <property type="term" value="P:glycine biosynthetic process from serine"/>
    <property type="evidence" value="ECO:0007669"/>
    <property type="project" value="TreeGrafter"/>
</dbReference>
<proteinExistence type="predicted"/>
<name>A0A9N9D646_9GLOM</name>
<evidence type="ECO:0000313" key="5">
    <source>
        <dbReference type="Proteomes" id="UP000789570"/>
    </source>
</evidence>
<organism evidence="4 5">
    <name type="scientific">Funneliformis caledonium</name>
    <dbReference type="NCBI Taxonomy" id="1117310"/>
    <lineage>
        <taxon>Eukaryota</taxon>
        <taxon>Fungi</taxon>
        <taxon>Fungi incertae sedis</taxon>
        <taxon>Mucoromycota</taxon>
        <taxon>Glomeromycotina</taxon>
        <taxon>Glomeromycetes</taxon>
        <taxon>Glomerales</taxon>
        <taxon>Glomeraceae</taxon>
        <taxon>Funneliformis</taxon>
    </lineage>
</organism>
<keyword evidence="5" id="KW-1185">Reference proteome</keyword>
<dbReference type="GO" id="GO:0004372">
    <property type="term" value="F:glycine hydroxymethyltransferase activity"/>
    <property type="evidence" value="ECO:0007669"/>
    <property type="project" value="TreeGrafter"/>
</dbReference>
<dbReference type="Pfam" id="PF00464">
    <property type="entry name" value="SHMT"/>
    <property type="match status" value="1"/>
</dbReference>
<dbReference type="PANTHER" id="PTHR11680:SF35">
    <property type="entry name" value="SERINE HYDROXYMETHYLTRANSFERASE 1"/>
    <property type="match status" value="1"/>
</dbReference>
<comment type="caution">
    <text evidence="4">The sequence shown here is derived from an EMBL/GenBank/DDBJ whole genome shotgun (WGS) entry which is preliminary data.</text>
</comment>
<accession>A0A9N9D646</accession>
<dbReference type="GO" id="GO:0046653">
    <property type="term" value="P:tetrahydrofolate metabolic process"/>
    <property type="evidence" value="ECO:0007669"/>
    <property type="project" value="TreeGrafter"/>
</dbReference>
<dbReference type="InterPro" id="IPR015421">
    <property type="entry name" value="PyrdxlP-dep_Trfase_major"/>
</dbReference>
<dbReference type="InterPro" id="IPR039429">
    <property type="entry name" value="SHMT-like_dom"/>
</dbReference>
<dbReference type="InterPro" id="IPR015424">
    <property type="entry name" value="PyrdxlP-dep_Trfase"/>
</dbReference>
<evidence type="ECO:0000259" key="3">
    <source>
        <dbReference type="Pfam" id="PF00464"/>
    </source>
</evidence>
<feature type="domain" description="Serine hydroxymethyltransferase-like" evidence="3">
    <location>
        <begin position="31"/>
        <end position="90"/>
    </location>
</feature>
<dbReference type="PANTHER" id="PTHR11680">
    <property type="entry name" value="SERINE HYDROXYMETHYLTRANSFERASE"/>
    <property type="match status" value="1"/>
</dbReference>
<evidence type="ECO:0000256" key="2">
    <source>
        <dbReference type="ARBA" id="ARBA00022898"/>
    </source>
</evidence>